<evidence type="ECO:0000256" key="1">
    <source>
        <dbReference type="ARBA" id="ARBA00004141"/>
    </source>
</evidence>
<dbReference type="InterPro" id="IPR004771">
    <property type="entry name" value="K/H_exchanger"/>
</dbReference>
<reference evidence="13 14" key="1">
    <citation type="submission" date="2021-08" db="EMBL/GenBank/DDBJ databases">
        <title>Lysobacter sp. strain CJ11 Genome sequencing and assembly.</title>
        <authorList>
            <person name="Kim I."/>
        </authorList>
    </citation>
    <scope>NUCLEOTIDE SEQUENCE [LARGE SCALE GENOMIC DNA]</scope>
    <source>
        <strain evidence="13 14">CJ11</strain>
    </source>
</reference>
<dbReference type="SUPFAM" id="SSF51735">
    <property type="entry name" value="NAD(P)-binding Rossmann-fold domains"/>
    <property type="match status" value="1"/>
</dbReference>
<accession>A0ABX8WR20</accession>
<dbReference type="EMBL" id="CP080544">
    <property type="protein sequence ID" value="QYR53273.1"/>
    <property type="molecule type" value="Genomic_DNA"/>
</dbReference>
<keyword evidence="9" id="KW-0406">Ion transport</keyword>
<evidence type="ECO:0000313" key="13">
    <source>
        <dbReference type="EMBL" id="QYR53273.1"/>
    </source>
</evidence>
<evidence type="ECO:0000256" key="3">
    <source>
        <dbReference type="ARBA" id="ARBA00022448"/>
    </source>
</evidence>
<dbReference type="NCBIfam" id="TIGR00932">
    <property type="entry name" value="2a37"/>
    <property type="match status" value="1"/>
</dbReference>
<keyword evidence="10 11" id="KW-0472">Membrane</keyword>
<keyword evidence="6 11" id="KW-0812">Transmembrane</keyword>
<feature type="transmembrane region" description="Helical" evidence="11">
    <location>
        <begin position="55"/>
        <end position="74"/>
    </location>
</feature>
<evidence type="ECO:0000256" key="4">
    <source>
        <dbReference type="ARBA" id="ARBA00022449"/>
    </source>
</evidence>
<dbReference type="InterPro" id="IPR003148">
    <property type="entry name" value="RCK_N"/>
</dbReference>
<evidence type="ECO:0000256" key="8">
    <source>
        <dbReference type="ARBA" id="ARBA00022989"/>
    </source>
</evidence>
<feature type="transmembrane region" description="Helical" evidence="11">
    <location>
        <begin position="239"/>
        <end position="257"/>
    </location>
</feature>
<dbReference type="Pfam" id="PF00999">
    <property type="entry name" value="Na_H_Exchanger"/>
    <property type="match status" value="1"/>
</dbReference>
<evidence type="ECO:0000256" key="11">
    <source>
        <dbReference type="SAM" id="Phobius"/>
    </source>
</evidence>
<sequence>MHGATLNIVLIFLLAAVLVVPLFKRFGLGGVLGYLVTGILLGPHALRVVNDPDRVLAAAEVGVVMMLFVIGLELSLPRLKVMRKPVFGAGGLQVGLSVALLAAFVYFQHVPWLTAVFIAGALALSSTAVGLQLLAERKELSSEHGRLAFAILLFQDIAAIPMLAVIPLMGHAVSTQAHLPWWVAVLKVVGAIALLVLGGRALLRPIFRAVARTRMPEVFAAAALFVVLGSAWLMQAVGLSAGLGAFLAGVLLAESEYRHELEGQIKPFEGLLLGLFFIAVGMSINVAQILAHPLQIIAGVIALILAKGLVLYVVGRTVGRLSHLSSGKLAATLALGGEFAFVMFNELSKVRLLDAAMQETLIAVVGVSMAVTPLLVLAMERVADGKPKPVDDRPHDKVEDQHPKVMVIGFGRFGQIVGRVLLSRNIPFVAFEHDVEQVDFVRRFGNKVYYGDIMNMDTLRAAGAAGVRVFVLTLDDPETTLLQVEMLRRQFPDAKIIARANDRRNAWYIRDRGGIPVRELFAASLETAMQVMQMLGVPETEAKSHIIKFRAHDEALLETQRLVKDDEAALKQTAQEARLELEQLFNADAQRKQLSETEGAKPV</sequence>
<dbReference type="PANTHER" id="PTHR46157">
    <property type="entry name" value="K(+) EFFLUX ANTIPORTER 3, CHLOROPLASTIC"/>
    <property type="match status" value="1"/>
</dbReference>
<feature type="transmembrane region" description="Helical" evidence="11">
    <location>
        <begin position="6"/>
        <end position="23"/>
    </location>
</feature>
<evidence type="ECO:0000256" key="5">
    <source>
        <dbReference type="ARBA" id="ARBA00022538"/>
    </source>
</evidence>
<evidence type="ECO:0000256" key="10">
    <source>
        <dbReference type="ARBA" id="ARBA00023136"/>
    </source>
</evidence>
<dbReference type="PROSITE" id="PS51201">
    <property type="entry name" value="RCK_N"/>
    <property type="match status" value="1"/>
</dbReference>
<evidence type="ECO:0000313" key="14">
    <source>
        <dbReference type="Proteomes" id="UP000824755"/>
    </source>
</evidence>
<keyword evidence="3" id="KW-0813">Transport</keyword>
<dbReference type="RefSeq" id="WP_220380090.1">
    <property type="nucleotide sequence ID" value="NZ_CP080544.1"/>
</dbReference>
<name>A0ABX8WR20_9GAMM</name>
<evidence type="ECO:0000256" key="6">
    <source>
        <dbReference type="ARBA" id="ARBA00022692"/>
    </source>
</evidence>
<comment type="subcellular location">
    <subcellularLocation>
        <location evidence="1">Membrane</location>
        <topology evidence="1">Multi-pass membrane protein</topology>
    </subcellularLocation>
</comment>
<keyword evidence="14" id="KW-1185">Reference proteome</keyword>
<gene>
    <name evidence="13" type="ORF">H8L67_01785</name>
</gene>
<dbReference type="InterPro" id="IPR006153">
    <property type="entry name" value="Cation/H_exchanger_TM"/>
</dbReference>
<feature type="transmembrane region" description="Helical" evidence="11">
    <location>
        <begin position="30"/>
        <end position="49"/>
    </location>
</feature>
<organism evidence="13 14">
    <name type="scientific">Lysobacter soyae</name>
    <dbReference type="NCBI Taxonomy" id="2764185"/>
    <lineage>
        <taxon>Bacteria</taxon>
        <taxon>Pseudomonadati</taxon>
        <taxon>Pseudomonadota</taxon>
        <taxon>Gammaproteobacteria</taxon>
        <taxon>Lysobacterales</taxon>
        <taxon>Lysobacteraceae</taxon>
        <taxon>Lysobacter</taxon>
    </lineage>
</organism>
<comment type="similarity">
    <text evidence="2">Belongs to the monovalent cation:proton antiporter 2 (CPA2) transporter (TC 2.A.37) family.</text>
</comment>
<dbReference type="Pfam" id="PF02254">
    <property type="entry name" value="TrkA_N"/>
    <property type="match status" value="1"/>
</dbReference>
<dbReference type="PANTHER" id="PTHR46157:SF4">
    <property type="entry name" value="K(+) EFFLUX ANTIPORTER 3, CHLOROPLASTIC"/>
    <property type="match status" value="1"/>
</dbReference>
<keyword evidence="4" id="KW-0050">Antiport</keyword>
<feature type="transmembrane region" description="Helical" evidence="11">
    <location>
        <begin position="296"/>
        <end position="314"/>
    </location>
</feature>
<feature type="domain" description="RCK N-terminal" evidence="12">
    <location>
        <begin position="402"/>
        <end position="521"/>
    </location>
</feature>
<dbReference type="InterPro" id="IPR036291">
    <property type="entry name" value="NAD(P)-bd_dom_sf"/>
</dbReference>
<feature type="transmembrane region" description="Helical" evidence="11">
    <location>
        <begin position="269"/>
        <end position="290"/>
    </location>
</feature>
<dbReference type="Gene3D" id="3.40.50.720">
    <property type="entry name" value="NAD(P)-binding Rossmann-like Domain"/>
    <property type="match status" value="1"/>
</dbReference>
<keyword evidence="8 11" id="KW-1133">Transmembrane helix</keyword>
<evidence type="ECO:0000256" key="2">
    <source>
        <dbReference type="ARBA" id="ARBA00005551"/>
    </source>
</evidence>
<protein>
    <submittedName>
        <fullName evidence="13">Monovalent cation:proton antiporter-2 (CPA2) family protein</fullName>
    </submittedName>
</protein>
<evidence type="ECO:0000259" key="12">
    <source>
        <dbReference type="PROSITE" id="PS51201"/>
    </source>
</evidence>
<feature type="transmembrane region" description="Helical" evidence="11">
    <location>
        <begin position="86"/>
        <end position="106"/>
    </location>
</feature>
<feature type="transmembrane region" description="Helical" evidence="11">
    <location>
        <begin position="147"/>
        <end position="169"/>
    </location>
</feature>
<keyword evidence="7" id="KW-0630">Potassium</keyword>
<proteinExistence type="inferred from homology"/>
<dbReference type="Gene3D" id="1.20.1530.20">
    <property type="match status" value="1"/>
</dbReference>
<dbReference type="Proteomes" id="UP000824755">
    <property type="component" value="Chromosome"/>
</dbReference>
<keyword evidence="5" id="KW-0633">Potassium transport</keyword>
<dbReference type="InterPro" id="IPR038770">
    <property type="entry name" value="Na+/solute_symporter_sf"/>
</dbReference>
<feature type="transmembrane region" description="Helical" evidence="11">
    <location>
        <begin position="181"/>
        <end position="203"/>
    </location>
</feature>
<evidence type="ECO:0000256" key="9">
    <source>
        <dbReference type="ARBA" id="ARBA00023065"/>
    </source>
</evidence>
<feature type="transmembrane region" description="Helical" evidence="11">
    <location>
        <begin position="356"/>
        <end position="378"/>
    </location>
</feature>
<evidence type="ECO:0000256" key="7">
    <source>
        <dbReference type="ARBA" id="ARBA00022958"/>
    </source>
</evidence>
<feature type="transmembrane region" description="Helical" evidence="11">
    <location>
        <begin position="326"/>
        <end position="344"/>
    </location>
</feature>
<feature type="transmembrane region" description="Helical" evidence="11">
    <location>
        <begin position="112"/>
        <end position="135"/>
    </location>
</feature>